<organism evidence="1 2">
    <name type="scientific">Bacillus pseudomycoides</name>
    <dbReference type="NCBI Taxonomy" id="64104"/>
    <lineage>
        <taxon>Bacteria</taxon>
        <taxon>Bacillati</taxon>
        <taxon>Bacillota</taxon>
        <taxon>Bacilli</taxon>
        <taxon>Bacillales</taxon>
        <taxon>Bacillaceae</taxon>
        <taxon>Bacillus</taxon>
        <taxon>Bacillus cereus group</taxon>
    </lineage>
</organism>
<protein>
    <submittedName>
        <fullName evidence="1">Coproporphyrinogen III oxidase</fullName>
    </submittedName>
</protein>
<dbReference type="Proteomes" id="UP001248134">
    <property type="component" value="Unassembled WGS sequence"/>
</dbReference>
<reference evidence="1" key="1">
    <citation type="submission" date="2019-07" db="EMBL/GenBank/DDBJ databases">
        <title>Phylogenomic Reclassification of ATCC Bacillus Strains and Various Taxa within the Genus Bacillus.</title>
        <authorList>
            <person name="Riojas M.A."/>
            <person name="Frank A.M."/>
            <person name="Fenn S.L."/>
            <person name="King S.P."/>
            <person name="Brower S.M."/>
            <person name="Hazbon M.H."/>
        </authorList>
    </citation>
    <scope>NUCLEOTIDE SEQUENCE</scope>
    <source>
        <strain evidence="1">NR-12239</strain>
    </source>
</reference>
<evidence type="ECO:0000313" key="2">
    <source>
        <dbReference type="Proteomes" id="UP001248134"/>
    </source>
</evidence>
<dbReference type="RefSeq" id="WP_003199223.1">
    <property type="nucleotide sequence ID" value="NZ_CM000743.1"/>
</dbReference>
<dbReference type="EMBL" id="VLYX01000005">
    <property type="protein sequence ID" value="MDR4325711.1"/>
    <property type="molecule type" value="Genomic_DNA"/>
</dbReference>
<name>A0AAJ3R7Q7_9BACI</name>
<gene>
    <name evidence="1" type="ORF">FOS08_07090</name>
</gene>
<accession>A0AAJ3R7Q7</accession>
<evidence type="ECO:0000313" key="1">
    <source>
        <dbReference type="EMBL" id="MDR4325711.1"/>
    </source>
</evidence>
<proteinExistence type="predicted"/>
<dbReference type="AlphaFoldDB" id="A0AAJ3R7Q7"/>
<comment type="caution">
    <text evidence="1">The sequence shown here is derived from an EMBL/GenBank/DDBJ whole genome shotgun (WGS) entry which is preliminary data.</text>
</comment>
<sequence>MALQHEFVFVSNEKGELSSEDFSWHDREFFYKDGTVVEECVIFSDEIVLYVSDFLQWIPTYNPFKKEKGFGIHYYGITKIEKEGAEIAINLFRSLVNLFSLGPEKIELTGSFQWTVECDTDGEYEHFSFNRDILCTELESLIRLLYKVEAGEGHLLHFGI</sequence>